<dbReference type="InterPro" id="IPR000595">
    <property type="entry name" value="cNMP-bd_dom"/>
</dbReference>
<dbReference type="InterPro" id="IPR012318">
    <property type="entry name" value="HTH_CRP"/>
</dbReference>
<organism evidence="6 7">
    <name type="scientific">Ruminiclostridium hungatei</name>
    <name type="common">Clostridium hungatei</name>
    <dbReference type="NCBI Taxonomy" id="48256"/>
    <lineage>
        <taxon>Bacteria</taxon>
        <taxon>Bacillati</taxon>
        <taxon>Bacillota</taxon>
        <taxon>Clostridia</taxon>
        <taxon>Eubacteriales</taxon>
        <taxon>Oscillospiraceae</taxon>
        <taxon>Ruminiclostridium</taxon>
    </lineage>
</organism>
<name>A0A1V4SE13_RUMHU</name>
<sequence length="236" mass="27033">MGCNSCACENCHNKMCSKRVPIFSSFNQEEITRVSSLIVRREYKKGELIILEGAGIESLVIINSGRVKAYRNTSEGREHILYIFSEGDFFGEKNLLQNKAATYNAEALEDTGICTIHRKAFQELMREYPELSFKVMEELCNRLVRLEKTIESMGTRNVELRVNSVLVEFAEKYGRAEPRGLVIELPMSREGIANYIGLTRETVSRKMSLLQEEHIIEMVGNKKVIILDMNRLKENV</sequence>
<dbReference type="CDD" id="cd00038">
    <property type="entry name" value="CAP_ED"/>
    <property type="match status" value="1"/>
</dbReference>
<dbReference type="SUPFAM" id="SSF51206">
    <property type="entry name" value="cAMP-binding domain-like"/>
    <property type="match status" value="1"/>
</dbReference>
<dbReference type="Gene3D" id="2.60.120.10">
    <property type="entry name" value="Jelly Rolls"/>
    <property type="match status" value="1"/>
</dbReference>
<evidence type="ECO:0000313" key="7">
    <source>
        <dbReference type="Proteomes" id="UP000191554"/>
    </source>
</evidence>
<keyword evidence="1" id="KW-0805">Transcription regulation</keyword>
<dbReference type="GO" id="GO:0003700">
    <property type="term" value="F:DNA-binding transcription factor activity"/>
    <property type="evidence" value="ECO:0007669"/>
    <property type="project" value="InterPro"/>
</dbReference>
<comment type="caution">
    <text evidence="6">The sequence shown here is derived from an EMBL/GenBank/DDBJ whole genome shotgun (WGS) entry which is preliminary data.</text>
</comment>
<dbReference type="OrthoDB" id="9798104at2"/>
<gene>
    <name evidence="6" type="primary">fnr</name>
    <name evidence="6" type="ORF">CLHUN_40030</name>
</gene>
<accession>A0A1V4SE13</accession>
<dbReference type="PANTHER" id="PTHR24567">
    <property type="entry name" value="CRP FAMILY TRANSCRIPTIONAL REGULATORY PROTEIN"/>
    <property type="match status" value="1"/>
</dbReference>
<dbReference type="InterPro" id="IPR036388">
    <property type="entry name" value="WH-like_DNA-bd_sf"/>
</dbReference>
<dbReference type="SMART" id="SM00100">
    <property type="entry name" value="cNMP"/>
    <property type="match status" value="1"/>
</dbReference>
<dbReference type="InterPro" id="IPR018335">
    <property type="entry name" value="Tscrpt_reg_HTH_Crp-type_CS"/>
</dbReference>
<dbReference type="GO" id="GO:0005829">
    <property type="term" value="C:cytosol"/>
    <property type="evidence" value="ECO:0007669"/>
    <property type="project" value="TreeGrafter"/>
</dbReference>
<evidence type="ECO:0000259" key="4">
    <source>
        <dbReference type="PROSITE" id="PS50042"/>
    </source>
</evidence>
<keyword evidence="2" id="KW-0238">DNA-binding</keyword>
<evidence type="ECO:0000259" key="5">
    <source>
        <dbReference type="PROSITE" id="PS51063"/>
    </source>
</evidence>
<dbReference type="Proteomes" id="UP000191554">
    <property type="component" value="Unassembled WGS sequence"/>
</dbReference>
<dbReference type="SMART" id="SM00419">
    <property type="entry name" value="HTH_CRP"/>
    <property type="match status" value="1"/>
</dbReference>
<dbReference type="PROSITE" id="PS51063">
    <property type="entry name" value="HTH_CRP_2"/>
    <property type="match status" value="1"/>
</dbReference>
<evidence type="ECO:0000256" key="1">
    <source>
        <dbReference type="ARBA" id="ARBA00023015"/>
    </source>
</evidence>
<reference evidence="6 7" key="1">
    <citation type="submission" date="2017-03" db="EMBL/GenBank/DDBJ databases">
        <title>Genome sequence of Clostridium hungatei DSM 14427.</title>
        <authorList>
            <person name="Poehlein A."/>
            <person name="Daniel R."/>
        </authorList>
    </citation>
    <scope>NUCLEOTIDE SEQUENCE [LARGE SCALE GENOMIC DNA]</scope>
    <source>
        <strain evidence="6 7">DSM 14427</strain>
    </source>
</reference>
<dbReference type="PRINTS" id="PR00034">
    <property type="entry name" value="HTHCRP"/>
</dbReference>
<feature type="domain" description="Cyclic nucleotide-binding" evidence="4">
    <location>
        <begin position="22"/>
        <end position="142"/>
    </location>
</feature>
<keyword evidence="3" id="KW-0804">Transcription</keyword>
<evidence type="ECO:0000256" key="3">
    <source>
        <dbReference type="ARBA" id="ARBA00023163"/>
    </source>
</evidence>
<feature type="domain" description="HTH crp-type" evidence="5">
    <location>
        <begin position="156"/>
        <end position="230"/>
    </location>
</feature>
<dbReference type="STRING" id="48256.CLHUN_40030"/>
<dbReference type="Pfam" id="PF13545">
    <property type="entry name" value="HTH_Crp_2"/>
    <property type="match status" value="1"/>
</dbReference>
<dbReference type="PROSITE" id="PS00042">
    <property type="entry name" value="HTH_CRP_1"/>
    <property type="match status" value="1"/>
</dbReference>
<dbReference type="PANTHER" id="PTHR24567:SF28">
    <property type="entry name" value="LISTERIOLYSIN REGULATORY PROTEIN"/>
    <property type="match status" value="1"/>
</dbReference>
<dbReference type="SUPFAM" id="SSF46785">
    <property type="entry name" value="Winged helix' DNA-binding domain"/>
    <property type="match status" value="1"/>
</dbReference>
<dbReference type="Gene3D" id="1.10.10.10">
    <property type="entry name" value="Winged helix-like DNA-binding domain superfamily/Winged helix DNA-binding domain"/>
    <property type="match status" value="1"/>
</dbReference>
<dbReference type="InterPro" id="IPR014710">
    <property type="entry name" value="RmlC-like_jellyroll"/>
</dbReference>
<keyword evidence="7" id="KW-1185">Reference proteome</keyword>
<dbReference type="InterPro" id="IPR050397">
    <property type="entry name" value="Env_Response_Regulators"/>
</dbReference>
<dbReference type="Pfam" id="PF00027">
    <property type="entry name" value="cNMP_binding"/>
    <property type="match status" value="1"/>
</dbReference>
<dbReference type="PROSITE" id="PS50042">
    <property type="entry name" value="CNMP_BINDING_3"/>
    <property type="match status" value="1"/>
</dbReference>
<dbReference type="RefSeq" id="WP_080066465.1">
    <property type="nucleotide sequence ID" value="NZ_MZGX01000034.1"/>
</dbReference>
<protein>
    <submittedName>
        <fullName evidence="6">Anaerobic regulatory protein</fullName>
    </submittedName>
</protein>
<evidence type="ECO:0000313" key="6">
    <source>
        <dbReference type="EMBL" id="OPX42098.1"/>
    </source>
</evidence>
<evidence type="ECO:0000256" key="2">
    <source>
        <dbReference type="ARBA" id="ARBA00023125"/>
    </source>
</evidence>
<dbReference type="InterPro" id="IPR036390">
    <property type="entry name" value="WH_DNA-bd_sf"/>
</dbReference>
<dbReference type="AlphaFoldDB" id="A0A1V4SE13"/>
<dbReference type="EMBL" id="MZGX01000034">
    <property type="protein sequence ID" value="OPX42098.1"/>
    <property type="molecule type" value="Genomic_DNA"/>
</dbReference>
<dbReference type="GO" id="GO:0003677">
    <property type="term" value="F:DNA binding"/>
    <property type="evidence" value="ECO:0007669"/>
    <property type="project" value="UniProtKB-KW"/>
</dbReference>
<dbReference type="CDD" id="cd00092">
    <property type="entry name" value="HTH_CRP"/>
    <property type="match status" value="1"/>
</dbReference>
<proteinExistence type="predicted"/>
<dbReference type="InterPro" id="IPR018490">
    <property type="entry name" value="cNMP-bd_dom_sf"/>
</dbReference>